<organism evidence="1 2">
    <name type="scientific">Microbulbifer flavimaris</name>
    <dbReference type="NCBI Taxonomy" id="1781068"/>
    <lineage>
        <taxon>Bacteria</taxon>
        <taxon>Pseudomonadati</taxon>
        <taxon>Pseudomonadota</taxon>
        <taxon>Gammaproteobacteria</taxon>
        <taxon>Cellvibrionales</taxon>
        <taxon>Microbulbiferaceae</taxon>
        <taxon>Microbulbifer</taxon>
    </lineage>
</organism>
<name>A0ABX4HVC3_9GAMM</name>
<gene>
    <name evidence="1" type="ORF">AWR36_015840</name>
</gene>
<protein>
    <recommendedName>
        <fullName evidence="3">Transposase</fullName>
    </recommendedName>
</protein>
<sequence>MRDATITERQQHWLDHIRAADAFDGSIADYARSEGLKPKELYSWKGILARRGLLGAEAAAESKTGFVRVIAPSRPLAMSLVLPNGVRLEWHGELGPEQLEALVLTASRLQ</sequence>
<dbReference type="EMBL" id="LRFG02000009">
    <property type="protein sequence ID" value="PCO04059.1"/>
    <property type="molecule type" value="Genomic_DNA"/>
</dbReference>
<dbReference type="RefSeq" id="WP_067087441.1">
    <property type="nucleotide sequence ID" value="NZ_LRFG02000009.1"/>
</dbReference>
<keyword evidence="2" id="KW-1185">Reference proteome</keyword>
<reference evidence="1" key="1">
    <citation type="submission" date="2017-08" db="EMBL/GenBank/DDBJ databases">
        <title>Microbulbifer marisrubri sp. nov., a halophilic alphaproteobacterium isolated from marine sediment of the Yellow Sea, China.</title>
        <authorList>
            <person name="Zhang G."/>
            <person name="Xiong Q."/>
        </authorList>
    </citation>
    <scope>NUCLEOTIDE SEQUENCE [LARGE SCALE GENOMIC DNA]</scope>
    <source>
        <strain evidence="1">WRN-8</strain>
    </source>
</reference>
<proteinExistence type="predicted"/>
<accession>A0ABX4HVC3</accession>
<evidence type="ECO:0008006" key="3">
    <source>
        <dbReference type="Google" id="ProtNLM"/>
    </source>
</evidence>
<evidence type="ECO:0000313" key="2">
    <source>
        <dbReference type="Proteomes" id="UP000218427"/>
    </source>
</evidence>
<dbReference type="NCBIfam" id="NF047593">
    <property type="entry name" value="IS66_ISAeme5_TnpA"/>
    <property type="match status" value="1"/>
</dbReference>
<comment type="caution">
    <text evidence="1">The sequence shown here is derived from an EMBL/GenBank/DDBJ whole genome shotgun (WGS) entry which is preliminary data.</text>
</comment>
<dbReference type="Proteomes" id="UP000218427">
    <property type="component" value="Unassembled WGS sequence"/>
</dbReference>
<evidence type="ECO:0000313" key="1">
    <source>
        <dbReference type="EMBL" id="PCO04059.1"/>
    </source>
</evidence>